<dbReference type="AlphaFoldDB" id="A0AAD7P2M4"/>
<feature type="coiled-coil region" evidence="1">
    <location>
        <begin position="71"/>
        <end position="112"/>
    </location>
</feature>
<dbReference type="Proteomes" id="UP001215280">
    <property type="component" value="Unassembled WGS sequence"/>
</dbReference>
<comment type="caution">
    <text evidence="3">The sequence shown here is derived from an EMBL/GenBank/DDBJ whole genome shotgun (WGS) entry which is preliminary data.</text>
</comment>
<evidence type="ECO:0000256" key="2">
    <source>
        <dbReference type="SAM" id="MobiDB-lite"/>
    </source>
</evidence>
<sequence length="285" mass="32186">MATTATSSIPNGSSPVRLLSDPNTVICPDFSTEAYKDLRKDLGPDDAGAMAKLSASWVKDNDQLKVQWAAQEDADKAVQEAEEVQRQLEAEKAAAEAEKIAEEERLEAEKKKPKLGDFDKRLEKLEYCPLYPFTPDGLKEAQIALLSSSDDILSISLGRNADNQFTVQTGLANTTHRNMVKDQDLSWHQFSLASMRYIKELIRAGWPETHVKAISQFFYAIESHSWRAQDHGEKVLMIYADRFHLEWFQTLGTPKAFNLSIINDALLSKISDEYFMKLHSDTLSR</sequence>
<name>A0AAD7P2M4_9AGAR</name>
<keyword evidence="4" id="KW-1185">Reference proteome</keyword>
<protein>
    <submittedName>
        <fullName evidence="3">Uncharacterized protein</fullName>
    </submittedName>
</protein>
<evidence type="ECO:0000256" key="1">
    <source>
        <dbReference type="SAM" id="Coils"/>
    </source>
</evidence>
<evidence type="ECO:0000313" key="4">
    <source>
        <dbReference type="Proteomes" id="UP001215280"/>
    </source>
</evidence>
<dbReference type="EMBL" id="JARJLG010000001">
    <property type="protein sequence ID" value="KAJ7785163.1"/>
    <property type="molecule type" value="Genomic_DNA"/>
</dbReference>
<feature type="compositionally biased region" description="Polar residues" evidence="2">
    <location>
        <begin position="1"/>
        <end position="14"/>
    </location>
</feature>
<accession>A0AAD7P2M4</accession>
<organism evidence="3 4">
    <name type="scientific">Mycena maculata</name>
    <dbReference type="NCBI Taxonomy" id="230809"/>
    <lineage>
        <taxon>Eukaryota</taxon>
        <taxon>Fungi</taxon>
        <taxon>Dikarya</taxon>
        <taxon>Basidiomycota</taxon>
        <taxon>Agaricomycotina</taxon>
        <taxon>Agaricomycetes</taxon>
        <taxon>Agaricomycetidae</taxon>
        <taxon>Agaricales</taxon>
        <taxon>Marasmiineae</taxon>
        <taxon>Mycenaceae</taxon>
        <taxon>Mycena</taxon>
    </lineage>
</organism>
<keyword evidence="1" id="KW-0175">Coiled coil</keyword>
<feature type="region of interest" description="Disordered" evidence="2">
    <location>
        <begin position="1"/>
        <end position="21"/>
    </location>
</feature>
<proteinExistence type="predicted"/>
<gene>
    <name evidence="3" type="ORF">DFH07DRAFT_763770</name>
</gene>
<evidence type="ECO:0000313" key="3">
    <source>
        <dbReference type="EMBL" id="KAJ7785163.1"/>
    </source>
</evidence>
<reference evidence="3" key="1">
    <citation type="submission" date="2023-03" db="EMBL/GenBank/DDBJ databases">
        <title>Massive genome expansion in bonnet fungi (Mycena s.s.) driven by repeated elements and novel gene families across ecological guilds.</title>
        <authorList>
            <consortium name="Lawrence Berkeley National Laboratory"/>
            <person name="Harder C.B."/>
            <person name="Miyauchi S."/>
            <person name="Viragh M."/>
            <person name="Kuo A."/>
            <person name="Thoen E."/>
            <person name="Andreopoulos B."/>
            <person name="Lu D."/>
            <person name="Skrede I."/>
            <person name="Drula E."/>
            <person name="Henrissat B."/>
            <person name="Morin E."/>
            <person name="Kohler A."/>
            <person name="Barry K."/>
            <person name="LaButti K."/>
            <person name="Morin E."/>
            <person name="Salamov A."/>
            <person name="Lipzen A."/>
            <person name="Mereny Z."/>
            <person name="Hegedus B."/>
            <person name="Baldrian P."/>
            <person name="Stursova M."/>
            <person name="Weitz H."/>
            <person name="Taylor A."/>
            <person name="Grigoriev I.V."/>
            <person name="Nagy L.G."/>
            <person name="Martin F."/>
            <person name="Kauserud H."/>
        </authorList>
    </citation>
    <scope>NUCLEOTIDE SEQUENCE</scope>
    <source>
        <strain evidence="3">CBHHK188m</strain>
    </source>
</reference>